<protein>
    <submittedName>
        <fullName evidence="1">Uncharacterized protein</fullName>
    </submittedName>
</protein>
<accession>A0A4U0Q7M8</accession>
<organism evidence="1 2">
    <name type="scientific">Paracoccus hibiscisoli</name>
    <dbReference type="NCBI Taxonomy" id="2023261"/>
    <lineage>
        <taxon>Bacteria</taxon>
        <taxon>Pseudomonadati</taxon>
        <taxon>Pseudomonadota</taxon>
        <taxon>Alphaproteobacteria</taxon>
        <taxon>Rhodobacterales</taxon>
        <taxon>Paracoccaceae</taxon>
        <taxon>Paracoccus</taxon>
    </lineage>
</organism>
<evidence type="ECO:0000313" key="2">
    <source>
        <dbReference type="Proteomes" id="UP000306223"/>
    </source>
</evidence>
<reference evidence="1 2" key="1">
    <citation type="submission" date="2019-04" db="EMBL/GenBank/DDBJ databases">
        <authorList>
            <person name="Li J."/>
        </authorList>
    </citation>
    <scope>NUCLEOTIDE SEQUENCE [LARGE SCALE GENOMIC DNA]</scope>
    <source>
        <strain evidence="1 2">CCTCC AB2016182</strain>
    </source>
</reference>
<dbReference type="RefSeq" id="WP_136858375.1">
    <property type="nucleotide sequence ID" value="NZ_SUNH01000064.1"/>
</dbReference>
<name>A0A4U0Q7M8_9RHOB</name>
<gene>
    <name evidence="1" type="ORF">FA740_19055</name>
</gene>
<dbReference type="EMBL" id="SUNH01000064">
    <property type="protein sequence ID" value="TJZ77253.1"/>
    <property type="molecule type" value="Genomic_DNA"/>
</dbReference>
<dbReference type="OrthoDB" id="8452017at2"/>
<dbReference type="Proteomes" id="UP000306223">
    <property type="component" value="Unassembled WGS sequence"/>
</dbReference>
<comment type="caution">
    <text evidence="1">The sequence shown here is derived from an EMBL/GenBank/DDBJ whole genome shotgun (WGS) entry which is preliminary data.</text>
</comment>
<keyword evidence="2" id="KW-1185">Reference proteome</keyword>
<evidence type="ECO:0000313" key="1">
    <source>
        <dbReference type="EMBL" id="TJZ77253.1"/>
    </source>
</evidence>
<sequence length="334" mass="36783">MSDKIPISRDQLEDDLRQMTAVMVGIVGALFHFPQEMRDQFLGVEIDGEAWSPGFYTDGIDDGDIAQFNVEQHPFVAIVRHAYDYAYQVEGAHDFDLEALSDDVAPVREQLPAQDINGLPTPMNYVDGRIRKVLDTFVARYDLNSGNSLSVEQLALLANMSPATVRTSLNKEGLRLVDPAPKGSKVINLDPSEEWGTRPSGYEKKGPKRNQLGNAEALDWLSRRRSFIPNKQVGTGVDWKTAAKNAFAEDVNNFPAVLKRIVKLSGISRPEIAAAVQKSEDWVDGLIGGERVEIDIAALVRFAGLVQVPPARFASQAVAHLLEAADQTPESMDQ</sequence>
<dbReference type="AlphaFoldDB" id="A0A4U0Q7M8"/>
<proteinExistence type="predicted"/>